<keyword evidence="3" id="KW-1185">Reference proteome</keyword>
<reference evidence="3" key="1">
    <citation type="journal article" date="2019" name="Int. J. Syst. Evol. Microbiol.">
        <title>The Global Catalogue of Microorganisms (GCM) 10K type strain sequencing project: providing services to taxonomists for standard genome sequencing and annotation.</title>
        <authorList>
            <consortium name="The Broad Institute Genomics Platform"/>
            <consortium name="The Broad Institute Genome Sequencing Center for Infectious Disease"/>
            <person name="Wu L."/>
            <person name="Ma J."/>
        </authorList>
    </citation>
    <scope>NUCLEOTIDE SEQUENCE [LARGE SCALE GENOMIC DNA]</scope>
    <source>
        <strain evidence="3">CCUG 55608</strain>
    </source>
</reference>
<feature type="domain" description="DUF3291" evidence="1">
    <location>
        <begin position="6"/>
        <end position="143"/>
    </location>
</feature>
<organism evidence="2 3">
    <name type="scientific">Larkinella insperata</name>
    <dbReference type="NCBI Taxonomy" id="332158"/>
    <lineage>
        <taxon>Bacteria</taxon>
        <taxon>Pseudomonadati</taxon>
        <taxon>Bacteroidota</taxon>
        <taxon>Cytophagia</taxon>
        <taxon>Cytophagales</taxon>
        <taxon>Spirosomataceae</taxon>
        <taxon>Larkinella</taxon>
    </lineage>
</organism>
<accession>A0ABW3QEB5</accession>
<proteinExistence type="predicted"/>
<evidence type="ECO:0000313" key="2">
    <source>
        <dbReference type="EMBL" id="MFD1144127.1"/>
    </source>
</evidence>
<dbReference type="EMBL" id="JBHTLP010000019">
    <property type="protein sequence ID" value="MFD1144127.1"/>
    <property type="molecule type" value="Genomic_DNA"/>
</dbReference>
<dbReference type="RefSeq" id="WP_265993355.1">
    <property type="nucleotide sequence ID" value="NZ_CP110973.1"/>
</dbReference>
<dbReference type="Proteomes" id="UP001597116">
    <property type="component" value="Unassembled WGS sequence"/>
</dbReference>
<protein>
    <submittedName>
        <fullName evidence="2">DUF3291 domain-containing protein</fullName>
    </submittedName>
</protein>
<dbReference type="Pfam" id="PF11695">
    <property type="entry name" value="DUF3291"/>
    <property type="match status" value="1"/>
</dbReference>
<comment type="caution">
    <text evidence="2">The sequence shown here is derived from an EMBL/GenBank/DDBJ whole genome shotgun (WGS) entry which is preliminary data.</text>
</comment>
<dbReference type="InterPro" id="IPR021708">
    <property type="entry name" value="DUF3291"/>
</dbReference>
<dbReference type="SUPFAM" id="SSF54909">
    <property type="entry name" value="Dimeric alpha+beta barrel"/>
    <property type="match status" value="1"/>
</dbReference>
<dbReference type="InterPro" id="IPR011008">
    <property type="entry name" value="Dimeric_a/b-barrel"/>
</dbReference>
<name>A0ABW3QEB5_9BACT</name>
<evidence type="ECO:0000259" key="1">
    <source>
        <dbReference type="Pfam" id="PF11695"/>
    </source>
</evidence>
<gene>
    <name evidence="2" type="ORF">ACFQ4C_23585</name>
</gene>
<evidence type="ECO:0000313" key="3">
    <source>
        <dbReference type="Proteomes" id="UP001597116"/>
    </source>
</evidence>
<sequence>MATYQLAQVNVAQMLAPLDSPLMADFVANLDPINALADQSPGFVWRLKTEEGDATAIQAFDDNLILVNLSVWETIDALKNYTYHTAHTAIMKRRREWFSKFQGAYMVLWWIEAGHFPTPLEARQRLNALSQLGPTPYAFTFRHSFESPASNTETKKSGPTEVSQI</sequence>